<dbReference type="AlphaFoldDB" id="A0A0S4IQ53"/>
<evidence type="ECO:0000313" key="3">
    <source>
        <dbReference type="Proteomes" id="UP000051952"/>
    </source>
</evidence>
<dbReference type="EMBL" id="CYKH01000263">
    <property type="protein sequence ID" value="CUF19995.1"/>
    <property type="molecule type" value="Genomic_DNA"/>
</dbReference>
<name>A0A0S4IQ53_BODSA</name>
<dbReference type="VEuPathDB" id="TriTrypDB:BSAL_60080"/>
<feature type="compositionally biased region" description="Basic and acidic residues" evidence="1">
    <location>
        <begin position="1"/>
        <end position="11"/>
    </location>
</feature>
<feature type="region of interest" description="Disordered" evidence="1">
    <location>
        <begin position="1"/>
        <end position="34"/>
    </location>
</feature>
<evidence type="ECO:0000313" key="2">
    <source>
        <dbReference type="EMBL" id="CUF19995.1"/>
    </source>
</evidence>
<feature type="compositionally biased region" description="Basic and acidic residues" evidence="1">
    <location>
        <begin position="22"/>
        <end position="34"/>
    </location>
</feature>
<dbReference type="Proteomes" id="UP000051952">
    <property type="component" value="Unassembled WGS sequence"/>
</dbReference>
<reference evidence="3" key="1">
    <citation type="submission" date="2015-09" db="EMBL/GenBank/DDBJ databases">
        <authorList>
            <consortium name="Pathogen Informatics"/>
        </authorList>
    </citation>
    <scope>NUCLEOTIDE SEQUENCE [LARGE SCALE GENOMIC DNA]</scope>
    <source>
        <strain evidence="3">Lake Konstanz</strain>
    </source>
</reference>
<gene>
    <name evidence="2" type="ORF">BSAL_60080</name>
</gene>
<sequence length="168" mass="18888">MGNHNTRETADTSRQAAARAAAELERTQRRAEEERERARLAELERLRRVEAATTERVNEELLKHRQNALREFAKNAHGFMILPIFYNMWTRHHAQGCLAVAMGVLLRISTVPANVAPKHIGEKAGLCMFALGCEIIGDLFADVWPGASNLLHFCGAVFEVLLVCYYAQ</sequence>
<protein>
    <submittedName>
        <fullName evidence="2">Uncharacterized protein</fullName>
    </submittedName>
</protein>
<evidence type="ECO:0000256" key="1">
    <source>
        <dbReference type="SAM" id="MobiDB-lite"/>
    </source>
</evidence>
<organism evidence="2 3">
    <name type="scientific">Bodo saltans</name>
    <name type="common">Flagellated protozoan</name>
    <dbReference type="NCBI Taxonomy" id="75058"/>
    <lineage>
        <taxon>Eukaryota</taxon>
        <taxon>Discoba</taxon>
        <taxon>Euglenozoa</taxon>
        <taxon>Kinetoplastea</taxon>
        <taxon>Metakinetoplastina</taxon>
        <taxon>Eubodonida</taxon>
        <taxon>Bodonidae</taxon>
        <taxon>Bodo</taxon>
    </lineage>
</organism>
<proteinExistence type="predicted"/>
<keyword evidence="3" id="KW-1185">Reference proteome</keyword>
<accession>A0A0S4IQ53</accession>